<evidence type="ECO:0000313" key="9">
    <source>
        <dbReference type="EMBL" id="MFC7199942.1"/>
    </source>
</evidence>
<evidence type="ECO:0000256" key="2">
    <source>
        <dbReference type="ARBA" id="ARBA00022475"/>
    </source>
</evidence>
<dbReference type="PANTHER" id="PTHR35402:SF1">
    <property type="entry name" value="TYPE II SECRETION SYSTEM PROTEIN GSPF DOMAIN-CONTAINING PROTEIN"/>
    <property type="match status" value="1"/>
</dbReference>
<organism evidence="9 10">
    <name type="scientific">Halospeciosus flavus</name>
    <dbReference type="NCBI Taxonomy" id="3032283"/>
    <lineage>
        <taxon>Archaea</taxon>
        <taxon>Methanobacteriati</taxon>
        <taxon>Methanobacteriota</taxon>
        <taxon>Stenosarchaea group</taxon>
        <taxon>Halobacteria</taxon>
        <taxon>Halobacteriales</taxon>
        <taxon>Halobacteriaceae</taxon>
        <taxon>Halospeciosus</taxon>
    </lineage>
</organism>
<feature type="transmembrane region" description="Helical" evidence="7">
    <location>
        <begin position="456"/>
        <end position="475"/>
    </location>
</feature>
<dbReference type="InterPro" id="IPR056569">
    <property type="entry name" value="ArlJ-like"/>
</dbReference>
<feature type="domain" description="Type II secretion system protein GspF" evidence="8">
    <location>
        <begin position="490"/>
        <end position="616"/>
    </location>
</feature>
<feature type="compositionally biased region" description="Basic and acidic residues" evidence="6">
    <location>
        <begin position="354"/>
        <end position="363"/>
    </location>
</feature>
<dbReference type="Proteomes" id="UP001596447">
    <property type="component" value="Unassembled WGS sequence"/>
</dbReference>
<feature type="transmembrane region" description="Helical" evidence="7">
    <location>
        <begin position="319"/>
        <end position="339"/>
    </location>
</feature>
<comment type="subcellular location">
    <subcellularLocation>
        <location evidence="1">Cell membrane</location>
        <topology evidence="1">Multi-pass membrane protein</topology>
    </subcellularLocation>
</comment>
<protein>
    <submittedName>
        <fullName evidence="9">Type II secretion system F family protein</fullName>
    </submittedName>
</protein>
<dbReference type="InterPro" id="IPR018076">
    <property type="entry name" value="T2SS_GspF_dom"/>
</dbReference>
<feature type="transmembrane region" description="Helical" evidence="7">
    <location>
        <begin position="131"/>
        <end position="151"/>
    </location>
</feature>
<keyword evidence="10" id="KW-1185">Reference proteome</keyword>
<evidence type="ECO:0000256" key="4">
    <source>
        <dbReference type="ARBA" id="ARBA00022989"/>
    </source>
</evidence>
<accession>A0ABD5Z3Y7</accession>
<evidence type="ECO:0000256" key="3">
    <source>
        <dbReference type="ARBA" id="ARBA00022692"/>
    </source>
</evidence>
<evidence type="ECO:0000313" key="10">
    <source>
        <dbReference type="Proteomes" id="UP001596447"/>
    </source>
</evidence>
<proteinExistence type="predicted"/>
<dbReference type="PANTHER" id="PTHR35402">
    <property type="entry name" value="INTEGRAL MEMBRANE PROTEIN-RELATED"/>
    <property type="match status" value="1"/>
</dbReference>
<reference evidence="9 10" key="1">
    <citation type="journal article" date="2019" name="Int. J. Syst. Evol. Microbiol.">
        <title>The Global Catalogue of Microorganisms (GCM) 10K type strain sequencing project: providing services to taxonomists for standard genome sequencing and annotation.</title>
        <authorList>
            <consortium name="The Broad Institute Genomics Platform"/>
            <consortium name="The Broad Institute Genome Sequencing Center for Infectious Disease"/>
            <person name="Wu L."/>
            <person name="Ma J."/>
        </authorList>
    </citation>
    <scope>NUCLEOTIDE SEQUENCE [LARGE SCALE GENOMIC DNA]</scope>
    <source>
        <strain evidence="9 10">XZGYJ-43</strain>
    </source>
</reference>
<feature type="domain" description="Type II secretion system protein GspF" evidence="8">
    <location>
        <begin position="180"/>
        <end position="304"/>
    </location>
</feature>
<feature type="region of interest" description="Disordered" evidence="6">
    <location>
        <begin position="350"/>
        <end position="389"/>
    </location>
</feature>
<name>A0ABD5Z3Y7_9EURY</name>
<dbReference type="EMBL" id="JBHTAR010000011">
    <property type="protein sequence ID" value="MFC7199942.1"/>
    <property type="molecule type" value="Genomic_DNA"/>
</dbReference>
<dbReference type="Pfam" id="PF00482">
    <property type="entry name" value="T2SSF"/>
    <property type="match status" value="2"/>
</dbReference>
<feature type="transmembrane region" description="Helical" evidence="7">
    <location>
        <begin position="424"/>
        <end position="444"/>
    </location>
</feature>
<evidence type="ECO:0000256" key="6">
    <source>
        <dbReference type="SAM" id="MobiDB-lite"/>
    </source>
</evidence>
<dbReference type="GO" id="GO:0005886">
    <property type="term" value="C:plasma membrane"/>
    <property type="evidence" value="ECO:0007669"/>
    <property type="project" value="UniProtKB-SubCell"/>
</dbReference>
<evidence type="ECO:0000256" key="1">
    <source>
        <dbReference type="ARBA" id="ARBA00004651"/>
    </source>
</evidence>
<comment type="caution">
    <text evidence="9">The sequence shown here is derived from an EMBL/GenBank/DDBJ whole genome shotgun (WGS) entry which is preliminary data.</text>
</comment>
<dbReference type="AlphaFoldDB" id="A0ABD5Z3Y7"/>
<keyword evidence="3 7" id="KW-0812">Transmembrane</keyword>
<feature type="transmembrane region" description="Helical" evidence="7">
    <location>
        <begin position="684"/>
        <end position="702"/>
    </location>
</feature>
<feature type="transmembrane region" description="Helical" evidence="7">
    <location>
        <begin position="594"/>
        <end position="620"/>
    </location>
</feature>
<keyword evidence="2" id="KW-1003">Cell membrane</keyword>
<dbReference type="Gene3D" id="1.20.81.30">
    <property type="entry name" value="Type II secretion system (T2SS), domain F"/>
    <property type="match status" value="1"/>
</dbReference>
<keyword evidence="4 7" id="KW-1133">Transmembrane helix</keyword>
<keyword evidence="5 7" id="KW-0472">Membrane</keyword>
<dbReference type="RefSeq" id="WP_279529864.1">
    <property type="nucleotide sequence ID" value="NZ_CP122312.1"/>
</dbReference>
<evidence type="ECO:0000256" key="5">
    <source>
        <dbReference type="ARBA" id="ARBA00023136"/>
    </source>
</evidence>
<evidence type="ECO:0000256" key="7">
    <source>
        <dbReference type="SAM" id="Phobius"/>
    </source>
</evidence>
<gene>
    <name evidence="9" type="ORF">ACFQJ9_11085</name>
</gene>
<dbReference type="InterPro" id="IPR042094">
    <property type="entry name" value="T2SS_GspF_sf"/>
</dbReference>
<evidence type="ECO:0000259" key="8">
    <source>
        <dbReference type="Pfam" id="PF00482"/>
    </source>
</evidence>
<feature type="transmembrane region" description="Helical" evidence="7">
    <location>
        <begin position="652"/>
        <end position="672"/>
    </location>
</feature>
<feature type="transmembrane region" description="Helical" evidence="7">
    <location>
        <begin position="6"/>
        <end position="24"/>
    </location>
</feature>
<feature type="transmembrane region" description="Helical" evidence="7">
    <location>
        <begin position="75"/>
        <end position="99"/>
    </location>
</feature>
<feature type="transmembrane region" description="Helical" evidence="7">
    <location>
        <begin position="290"/>
        <end position="313"/>
    </location>
</feature>
<sequence>MNGLLFLPLVGVFFLLGVVALVPLSRRVDRLLTRLAIAVFGAYVRERESVNSRQANLLRSIHHGTTYRVYASKTFLYATVAAFSGSVLGVYLVVAFIVWMRTGQQALQTTLPTEVAVFLDATGPLLTPTEVFLFFLASGATVGVTAAFAAYHVRWSLPKHRANERERQIDRTIERNVAFMYALSRSGMAFPEILRILARNREVYGETATEFQVAIKDVDLFGADILEATRRLARRTPSEELKEFAENLVSVLQSGQDLPSFLRQEYEYYKEEAESKQAQYLELLATLAEAYVTVFVAGPLFFITILVVIGLVMGGTLDFLRAFVYLLLPLATVAFVVYLDSLVESGRLSGQAPERGEVGERSPGRPASLSPATTDGGVPNTAAEEADDRRVENRARLDLYRRIRPYRRLVLDPLEVVQQKPRRLLYVTIPLAFVYVAFTVWSTAQTGTLGVRDVDGPLVYAALFVVGMFSVAYELRNQRIKSIEAVVPDFLDRLASTNEAGMPIVGSLRRVVRSELGELTPELQRTWADISWGAKVSTALHRLDRRVGTPTVTRAVALITNAISASGDLGPVLRIAADEAKASRRLERERRSELFTYLVVIYLSFFVFLTIIGALVLVFVPSIPTMPSVGTETLPVTPELGFGGAGAAKKDAYTLLLFHAALIQAVCSGFVAGQMEQNDVRAGAKHVVVMLLLGYVTFLILGP</sequence>